<feature type="domain" description="PBP" evidence="3">
    <location>
        <begin position="230"/>
        <end position="488"/>
    </location>
</feature>
<dbReference type="Gene3D" id="3.40.190.10">
    <property type="entry name" value="Periplasmic binding protein-like II"/>
    <property type="match status" value="2"/>
</dbReference>
<keyword evidence="2" id="KW-0812">Transmembrane</keyword>
<evidence type="ECO:0000256" key="2">
    <source>
        <dbReference type="SAM" id="Phobius"/>
    </source>
</evidence>
<keyword evidence="2" id="KW-1133">Transmembrane helix</keyword>
<evidence type="ECO:0000313" key="4">
    <source>
        <dbReference type="EMBL" id="WAZ27152.1"/>
    </source>
</evidence>
<proteinExistence type="predicted"/>
<accession>A0ABY7KRG8</accession>
<evidence type="ECO:0000313" key="5">
    <source>
        <dbReference type="Proteomes" id="UP001164439"/>
    </source>
</evidence>
<keyword evidence="2" id="KW-0472">Membrane</keyword>
<dbReference type="Pfam" id="PF12849">
    <property type="entry name" value="PBP_like_2"/>
    <property type="match status" value="1"/>
</dbReference>
<dbReference type="InterPro" id="IPR050811">
    <property type="entry name" value="Phosphate_ABC_transporter"/>
</dbReference>
<gene>
    <name evidence="4" type="ORF">STRCI_004416</name>
</gene>
<evidence type="ECO:0000259" key="3">
    <source>
        <dbReference type="Pfam" id="PF12849"/>
    </source>
</evidence>
<feature type="transmembrane region" description="Helical" evidence="2">
    <location>
        <begin position="203"/>
        <end position="221"/>
    </location>
</feature>
<feature type="transmembrane region" description="Helical" evidence="2">
    <location>
        <begin position="6"/>
        <end position="28"/>
    </location>
</feature>
<keyword evidence="1" id="KW-0732">Signal</keyword>
<sequence>MELLSAENVVAVATAVAGIVASAVMVWYERRVPRRKRIGYRVQMDNPIGDDVTSGRANVRLGLFDEAPGMHQATLVLLRVENDGSQGIGHDDYTSRELHGLTAVFTDRSIRGVSVTQPPGTDHLMSHFTPHAGFGYDAGGNTLRIPRVPLNRGEHFKLLVLLSGGDVGRDIRLIGGIRDGEVHPNRSATPDDKPPLFSRAARLITIMLTVSVLTLATIVVVRDDTPPPLGCEKGTLTITGSTAFAPVVRDLAKEYAKDCEGAEITVEARGSSAGVGELAALEGESRSRQSSMIAFHDGASKRAGEHLTRLPIALSVFTLVVNDSLKLPADGLTLTDVGRIYAGGITYWDELDPALPHWRVVLVSRDADSGTRQVFQDQVLEGTWEGVPSTSLDCDIRTDRSAPVRCELDSTEEVLEKVAEIKGAIGYSELNIATGRPHISRVRLEGGTASVEAIERPRDPYPYYGVEYAYTYGDPPGGSLAGSFLNYIRTSGETQIRTHDHVPCATPEGERLCGDAS</sequence>
<dbReference type="RefSeq" id="WP_269664612.1">
    <property type="nucleotide sequence ID" value="NZ_CP114413.1"/>
</dbReference>
<dbReference type="InterPro" id="IPR024370">
    <property type="entry name" value="PBP_domain"/>
</dbReference>
<reference evidence="4" key="1">
    <citation type="submission" date="2022-12" db="EMBL/GenBank/DDBJ databases">
        <authorList>
            <person name="Ruckert C."/>
            <person name="Busche T."/>
            <person name="Kalinowski J."/>
            <person name="Wittmann C."/>
        </authorList>
    </citation>
    <scope>NUCLEOTIDE SEQUENCE</scope>
    <source>
        <strain evidence="4">DSM 40467</strain>
    </source>
</reference>
<dbReference type="Proteomes" id="UP001164439">
    <property type="component" value="Chromosome"/>
</dbReference>
<evidence type="ECO:0000256" key="1">
    <source>
        <dbReference type="ARBA" id="ARBA00022729"/>
    </source>
</evidence>
<dbReference type="EMBL" id="CP114413">
    <property type="protein sequence ID" value="WAZ27152.1"/>
    <property type="molecule type" value="Genomic_DNA"/>
</dbReference>
<dbReference type="PANTHER" id="PTHR30570:SF1">
    <property type="entry name" value="PHOSPHATE-BINDING PROTEIN PSTS"/>
    <property type="match status" value="1"/>
</dbReference>
<keyword evidence="5" id="KW-1185">Reference proteome</keyword>
<dbReference type="PANTHER" id="PTHR30570">
    <property type="entry name" value="PERIPLASMIC PHOSPHATE BINDING COMPONENT OF PHOSPHATE ABC TRANSPORTER"/>
    <property type="match status" value="1"/>
</dbReference>
<dbReference type="SUPFAM" id="SSF53850">
    <property type="entry name" value="Periplasmic binding protein-like II"/>
    <property type="match status" value="1"/>
</dbReference>
<protein>
    <submittedName>
        <fullName evidence="4">Substrate-binding domain-containing protein</fullName>
    </submittedName>
</protein>
<name>A0ABY7KRG8_9ACTN</name>
<organism evidence="4 5">
    <name type="scientific">Streptomyces cinnabarinus</name>
    <dbReference type="NCBI Taxonomy" id="67287"/>
    <lineage>
        <taxon>Bacteria</taxon>
        <taxon>Bacillati</taxon>
        <taxon>Actinomycetota</taxon>
        <taxon>Actinomycetes</taxon>
        <taxon>Kitasatosporales</taxon>
        <taxon>Streptomycetaceae</taxon>
        <taxon>Streptomyces</taxon>
    </lineage>
</organism>